<evidence type="ECO:0000256" key="3">
    <source>
        <dbReference type="ARBA" id="ARBA00022989"/>
    </source>
</evidence>
<feature type="transmembrane region" description="Helical" evidence="5">
    <location>
        <begin position="54"/>
        <end position="74"/>
    </location>
</feature>
<organism evidence="7 8">
    <name type="scientific">Fictibacillus nanhaiensis</name>
    <dbReference type="NCBI Taxonomy" id="742169"/>
    <lineage>
        <taxon>Bacteria</taxon>
        <taxon>Bacillati</taxon>
        <taxon>Bacillota</taxon>
        <taxon>Bacilli</taxon>
        <taxon>Bacillales</taxon>
        <taxon>Fictibacillaceae</taxon>
        <taxon>Fictibacillus</taxon>
    </lineage>
</organism>
<evidence type="ECO:0000256" key="5">
    <source>
        <dbReference type="SAM" id="Phobius"/>
    </source>
</evidence>
<dbReference type="RefSeq" id="WP_205724183.1">
    <property type="nucleotide sequence ID" value="NZ_JAFHKR010000032.1"/>
</dbReference>
<feature type="transmembrane region" description="Helical" evidence="5">
    <location>
        <begin position="31"/>
        <end position="48"/>
    </location>
</feature>
<evidence type="ECO:0000256" key="4">
    <source>
        <dbReference type="ARBA" id="ARBA00023136"/>
    </source>
</evidence>
<comment type="caution">
    <text evidence="7">The sequence shown here is derived from an EMBL/GenBank/DDBJ whole genome shotgun (WGS) entry which is preliminary data.</text>
</comment>
<proteinExistence type="predicted"/>
<keyword evidence="8" id="KW-1185">Reference proteome</keyword>
<keyword evidence="3 5" id="KW-1133">Transmembrane helix</keyword>
<evidence type="ECO:0000256" key="2">
    <source>
        <dbReference type="ARBA" id="ARBA00022692"/>
    </source>
</evidence>
<feature type="domain" description="TM2" evidence="6">
    <location>
        <begin position="26"/>
        <end position="72"/>
    </location>
</feature>
<reference evidence="7 8" key="1">
    <citation type="submission" date="2021-01" db="EMBL/GenBank/DDBJ databases">
        <title>Genome Sequencing of Type Strains.</title>
        <authorList>
            <person name="Lemaire J.F."/>
            <person name="Inderbitzin P."/>
            <person name="Collins S.B."/>
            <person name="Wespe N."/>
            <person name="Knight-Connoni V."/>
        </authorList>
    </citation>
    <scope>NUCLEOTIDE SEQUENCE [LARGE SCALE GENOMIC DNA]</scope>
    <source>
        <strain evidence="7 8">DSM 23009</strain>
    </source>
</reference>
<name>A0ABS2ZLA4_9BACL</name>
<gene>
    <name evidence="7" type="ORF">JYA63_01075</name>
</gene>
<keyword evidence="4 5" id="KW-0472">Membrane</keyword>
<evidence type="ECO:0000313" key="7">
    <source>
        <dbReference type="EMBL" id="MBN3552850.1"/>
    </source>
</evidence>
<sequence>MHTQLVKSELTLEELAYLESEMLKKSKSKEAAWGLWAGLSFFGGHRFFTEDYKYASAMLTTTFIPFIVLIYMIFNSYYNEPLFYISLFLLIGSVIWSWIDAFFLNKRVIQLNDGIEQNILDQIQLNRTRSIRQKL</sequence>
<dbReference type="EMBL" id="JAFHKR010000032">
    <property type="protein sequence ID" value="MBN3552850.1"/>
    <property type="molecule type" value="Genomic_DNA"/>
</dbReference>
<keyword evidence="2 5" id="KW-0812">Transmembrane</keyword>
<dbReference type="Pfam" id="PF05154">
    <property type="entry name" value="TM2"/>
    <property type="match status" value="1"/>
</dbReference>
<dbReference type="Proteomes" id="UP001296923">
    <property type="component" value="Unassembled WGS sequence"/>
</dbReference>
<dbReference type="InterPro" id="IPR007829">
    <property type="entry name" value="TM2"/>
</dbReference>
<evidence type="ECO:0000259" key="6">
    <source>
        <dbReference type="Pfam" id="PF05154"/>
    </source>
</evidence>
<comment type="subcellular location">
    <subcellularLocation>
        <location evidence="1">Membrane</location>
        <topology evidence="1">Multi-pass membrane protein</topology>
    </subcellularLocation>
</comment>
<protein>
    <submittedName>
        <fullName evidence="7">TM2 domain-containing protein</fullName>
    </submittedName>
</protein>
<accession>A0ABS2ZLA4</accession>
<evidence type="ECO:0000256" key="1">
    <source>
        <dbReference type="ARBA" id="ARBA00004141"/>
    </source>
</evidence>
<feature type="transmembrane region" description="Helical" evidence="5">
    <location>
        <begin position="81"/>
        <end position="99"/>
    </location>
</feature>
<evidence type="ECO:0000313" key="8">
    <source>
        <dbReference type="Proteomes" id="UP001296923"/>
    </source>
</evidence>